<dbReference type="InterPro" id="IPR038765">
    <property type="entry name" value="Papain-like_cys_pep_sf"/>
</dbReference>
<dbReference type="EC" id="3.4.19.12" evidence="9"/>
<evidence type="ECO:0000256" key="4">
    <source>
        <dbReference type="ARBA" id="ARBA00022771"/>
    </source>
</evidence>
<dbReference type="InterPro" id="IPR003323">
    <property type="entry name" value="OTU_dom"/>
</dbReference>
<evidence type="ECO:0000256" key="8">
    <source>
        <dbReference type="ARBA" id="ARBA00022833"/>
    </source>
</evidence>
<sequence length="339" mass="36448">MQLRVRHPAGQAVLTLDDSTATVAILFTSIAQTCALDVSCISLMSGFPPAPLNVAHDSSASLKDIGLQSGDTLIVKAKQADVNVTPTPVGVVGAATDVSQMSEDEQLAHAIAMSERDAGLGVAPSSSAATPAPSSVCVRRVVDSDNSCLFRAVGYVMHGSRSHADRLRRECADAVSADPVRFNEAILGASNAEYRAYLLNKDKWGGAIELMILSEVYKREIAAYDIVTQRRDLYGEGNGYSERVMVIYDGIHYDALAMAPRRNAPETNDVTVFRSDGGDAAAYDASARELVREANRTRQFTDTANFTLRCLVCQKGIVGEKEAREHAKTTGHQNFGEYA</sequence>
<dbReference type="InterPro" id="IPR048857">
    <property type="entry name" value="OTU1_Ubl"/>
</dbReference>
<keyword evidence="12" id="KW-1185">Reference proteome</keyword>
<protein>
    <recommendedName>
        <fullName evidence="9">Ubiquitin thioesterase OTU</fullName>
        <ecNumber evidence="9">3.4.19.12</ecNumber>
    </recommendedName>
</protein>
<keyword evidence="8" id="KW-0862">Zinc</keyword>
<dbReference type="PROSITE" id="PS00430">
    <property type="entry name" value="TONB_DEPENDENT_REC_1"/>
    <property type="match status" value="1"/>
</dbReference>
<dbReference type="InterPro" id="IPR057766">
    <property type="entry name" value="Znf-C2H2_OTU1-like_C"/>
</dbReference>
<gene>
    <name evidence="11" type="ORF">PPROV_000158600</name>
</gene>
<keyword evidence="6 9" id="KW-0378">Hydrolase</keyword>
<dbReference type="InterPro" id="IPR003903">
    <property type="entry name" value="UIM_dom"/>
</dbReference>
<keyword evidence="5 9" id="KW-0833">Ubl conjugation pathway</keyword>
<evidence type="ECO:0000313" key="12">
    <source>
        <dbReference type="Proteomes" id="UP000660262"/>
    </source>
</evidence>
<evidence type="ECO:0000256" key="9">
    <source>
        <dbReference type="RuleBase" id="RU367104"/>
    </source>
</evidence>
<dbReference type="InterPro" id="IPR029071">
    <property type="entry name" value="Ubiquitin-like_domsf"/>
</dbReference>
<name>A0A830HB56_9CHLO</name>
<evidence type="ECO:0000256" key="5">
    <source>
        <dbReference type="ARBA" id="ARBA00022786"/>
    </source>
</evidence>
<organism evidence="11 12">
    <name type="scientific">Pycnococcus provasolii</name>
    <dbReference type="NCBI Taxonomy" id="41880"/>
    <lineage>
        <taxon>Eukaryota</taxon>
        <taxon>Viridiplantae</taxon>
        <taxon>Chlorophyta</taxon>
        <taxon>Pseudoscourfieldiophyceae</taxon>
        <taxon>Pseudoscourfieldiales</taxon>
        <taxon>Pycnococcaceae</taxon>
        <taxon>Pycnococcus</taxon>
    </lineage>
</organism>
<dbReference type="Pfam" id="PF02338">
    <property type="entry name" value="OTU"/>
    <property type="match status" value="1"/>
</dbReference>
<dbReference type="SUPFAM" id="SSF54001">
    <property type="entry name" value="Cysteine proteinases"/>
    <property type="match status" value="1"/>
</dbReference>
<dbReference type="GO" id="GO:0016579">
    <property type="term" value="P:protein deubiquitination"/>
    <property type="evidence" value="ECO:0007669"/>
    <property type="project" value="TreeGrafter"/>
</dbReference>
<evidence type="ECO:0000256" key="6">
    <source>
        <dbReference type="ARBA" id="ARBA00022801"/>
    </source>
</evidence>
<dbReference type="GO" id="GO:0005829">
    <property type="term" value="C:cytosol"/>
    <property type="evidence" value="ECO:0007669"/>
    <property type="project" value="TreeGrafter"/>
</dbReference>
<dbReference type="Pfam" id="PF24560">
    <property type="entry name" value="zf-C2H2_OTU1_C"/>
    <property type="match status" value="1"/>
</dbReference>
<dbReference type="GO" id="GO:0004843">
    <property type="term" value="F:cysteine-type deubiquitinase activity"/>
    <property type="evidence" value="ECO:0007669"/>
    <property type="project" value="UniProtKB-UniRule"/>
</dbReference>
<comment type="subcellular location">
    <subcellularLocation>
        <location evidence="9">Cytoplasm</location>
    </subcellularLocation>
</comment>
<keyword evidence="9" id="KW-0963">Cytoplasm</keyword>
<comment type="catalytic activity">
    <reaction evidence="1 9">
        <text>Thiol-dependent hydrolysis of ester, thioester, amide, peptide and isopeptide bonds formed by the C-terminal Gly of ubiquitin (a 76-residue protein attached to proteins as an intracellular targeting signal).</text>
        <dbReference type="EC" id="3.4.19.12"/>
    </reaction>
</comment>
<dbReference type="CDD" id="cd22793">
    <property type="entry name" value="OTU_plant_OTU1_2-like"/>
    <property type="match status" value="1"/>
</dbReference>
<feature type="domain" description="OTU" evidence="10">
    <location>
        <begin position="137"/>
        <end position="259"/>
    </location>
</feature>
<dbReference type="GO" id="GO:0005634">
    <property type="term" value="C:nucleus"/>
    <property type="evidence" value="ECO:0007669"/>
    <property type="project" value="TreeGrafter"/>
</dbReference>
<reference evidence="11" key="1">
    <citation type="submission" date="2020-10" db="EMBL/GenBank/DDBJ databases">
        <title>Unveiling of a novel bifunctional photoreceptor, Dualchrome1, isolated from a cosmopolitan green alga.</title>
        <authorList>
            <person name="Suzuki S."/>
            <person name="Kawachi M."/>
        </authorList>
    </citation>
    <scope>NUCLEOTIDE SEQUENCE</scope>
    <source>
        <strain evidence="11">NIES 2893</strain>
    </source>
</reference>
<dbReference type="Gene3D" id="3.90.70.80">
    <property type="match status" value="1"/>
</dbReference>
<dbReference type="EMBL" id="BNJQ01000004">
    <property type="protein sequence ID" value="GHP02831.1"/>
    <property type="molecule type" value="Genomic_DNA"/>
</dbReference>
<evidence type="ECO:0000256" key="3">
    <source>
        <dbReference type="ARBA" id="ARBA00022723"/>
    </source>
</evidence>
<accession>A0A830HB56</accession>
<dbReference type="CDD" id="cd17059">
    <property type="entry name" value="Ubl_OTU1"/>
    <property type="match status" value="1"/>
</dbReference>
<evidence type="ECO:0000256" key="1">
    <source>
        <dbReference type="ARBA" id="ARBA00000707"/>
    </source>
</evidence>
<dbReference type="GO" id="GO:0008270">
    <property type="term" value="F:zinc ion binding"/>
    <property type="evidence" value="ECO:0007669"/>
    <property type="project" value="UniProtKB-KW"/>
</dbReference>
<comment type="caution">
    <text evidence="11">The sequence shown here is derived from an EMBL/GenBank/DDBJ whole genome shotgun (WGS) entry which is preliminary data.</text>
</comment>
<keyword evidence="4" id="KW-0863">Zinc-finger</keyword>
<evidence type="ECO:0000313" key="11">
    <source>
        <dbReference type="EMBL" id="GHP02831.1"/>
    </source>
</evidence>
<comment type="function">
    <text evidence="9">Hydrolase that can remove conjugated ubiquitin from proteins and may therefore play an important regulatory role at the level of protein turnover by preventing degradation.</text>
</comment>
<dbReference type="Proteomes" id="UP000660262">
    <property type="component" value="Unassembled WGS sequence"/>
</dbReference>
<dbReference type="GO" id="GO:0036503">
    <property type="term" value="P:ERAD pathway"/>
    <property type="evidence" value="ECO:0007669"/>
    <property type="project" value="TreeGrafter"/>
</dbReference>
<dbReference type="PROSITE" id="PS50802">
    <property type="entry name" value="OTU"/>
    <property type="match status" value="1"/>
</dbReference>
<evidence type="ECO:0000259" key="10">
    <source>
        <dbReference type="PROSITE" id="PS50802"/>
    </source>
</evidence>
<evidence type="ECO:0000256" key="2">
    <source>
        <dbReference type="ARBA" id="ARBA00022670"/>
    </source>
</evidence>
<dbReference type="AlphaFoldDB" id="A0A830HB56"/>
<keyword evidence="7 9" id="KW-0788">Thiol protease</keyword>
<dbReference type="PROSITE" id="PS50330">
    <property type="entry name" value="UIM"/>
    <property type="match status" value="1"/>
</dbReference>
<dbReference type="SUPFAM" id="SSF54236">
    <property type="entry name" value="Ubiquitin-like"/>
    <property type="match status" value="1"/>
</dbReference>
<dbReference type="GO" id="GO:0030968">
    <property type="term" value="P:endoplasmic reticulum unfolded protein response"/>
    <property type="evidence" value="ECO:0007669"/>
    <property type="project" value="TreeGrafter"/>
</dbReference>
<keyword evidence="2" id="KW-0645">Protease</keyword>
<dbReference type="InterPro" id="IPR010916">
    <property type="entry name" value="TonB_box_CS"/>
</dbReference>
<keyword evidence="3" id="KW-0479">Metal-binding</keyword>
<dbReference type="PANTHER" id="PTHR13312:SF0">
    <property type="entry name" value="UBIQUITIN THIOESTERASE OTU1"/>
    <property type="match status" value="1"/>
</dbReference>
<proteinExistence type="predicted"/>
<dbReference type="OrthoDB" id="65596at2759"/>
<dbReference type="PANTHER" id="PTHR13312">
    <property type="entry name" value="HIV-INDUCED PROTEIN-7-LIKE PROTEASE"/>
    <property type="match status" value="1"/>
</dbReference>
<dbReference type="Pfam" id="PF21403">
    <property type="entry name" value="OTU1_UBXL"/>
    <property type="match status" value="1"/>
</dbReference>
<dbReference type="Gene3D" id="3.10.20.90">
    <property type="entry name" value="Phosphatidylinositol 3-kinase Catalytic Subunit, Chain A, domain 1"/>
    <property type="match status" value="1"/>
</dbReference>
<evidence type="ECO:0000256" key="7">
    <source>
        <dbReference type="ARBA" id="ARBA00022807"/>
    </source>
</evidence>